<dbReference type="InterPro" id="IPR000412">
    <property type="entry name" value="ABC_2_transport"/>
</dbReference>
<evidence type="ECO:0000256" key="4">
    <source>
        <dbReference type="ARBA" id="ARBA00022475"/>
    </source>
</evidence>
<protein>
    <recommendedName>
        <fullName evidence="11">Transport permease protein</fullName>
    </recommendedName>
</protein>
<keyword evidence="10 11" id="KW-0472">Membrane</keyword>
<evidence type="ECO:0000256" key="2">
    <source>
        <dbReference type="ARBA" id="ARBA00007783"/>
    </source>
</evidence>
<keyword evidence="5" id="KW-0762">Sugar transport</keyword>
<feature type="transmembrane region" description="Helical" evidence="11">
    <location>
        <begin position="29"/>
        <end position="53"/>
    </location>
</feature>
<dbReference type="AlphaFoldDB" id="A0AAF0BL69"/>
<feature type="transmembrane region" description="Helical" evidence="11">
    <location>
        <begin position="59"/>
        <end position="79"/>
    </location>
</feature>
<evidence type="ECO:0000256" key="1">
    <source>
        <dbReference type="ARBA" id="ARBA00004651"/>
    </source>
</evidence>
<keyword evidence="6 11" id="KW-0812">Transmembrane</keyword>
<name>A0AAF0BL69_9PROT</name>
<dbReference type="EMBL" id="CP116805">
    <property type="protein sequence ID" value="WCL55109.1"/>
    <property type="molecule type" value="Genomic_DNA"/>
</dbReference>
<sequence>MRKRSALSIQKDVIFAIFVREIVSRFSGYAFGAVWLVLEPLMMMIIFIMIFGARGRGEFGYAEPPVFIMATFLPFRMLWQSTMRKNLSALGEARGLMGFRQVRLFDVFMARALAEAGLFCAVGLLLITGFWWVGFDPWPDDILEVLAVSFVLWLFAASFGMIACMASSVAKEVEKVIGIITMPLLFISGVFFPMTAVPDSYLKLLSWNPLAHAVEMIREGWFANYVSPMADPGYLIDWTVICMALAMATYRLNWRRVIAS</sequence>
<keyword evidence="4 11" id="KW-1003">Cell membrane</keyword>
<evidence type="ECO:0000256" key="3">
    <source>
        <dbReference type="ARBA" id="ARBA00022448"/>
    </source>
</evidence>
<feature type="transmembrane region" description="Helical" evidence="11">
    <location>
        <begin position="235"/>
        <end position="254"/>
    </location>
</feature>
<dbReference type="KEGG" id="gso:PH603_04975"/>
<dbReference type="PANTHER" id="PTHR30413">
    <property type="entry name" value="INNER MEMBRANE TRANSPORT PERMEASE"/>
    <property type="match status" value="1"/>
</dbReference>
<keyword evidence="3 11" id="KW-0813">Transport</keyword>
<feature type="transmembrane region" description="Helical" evidence="11">
    <location>
        <begin position="112"/>
        <end position="133"/>
    </location>
</feature>
<dbReference type="GO" id="GO:0015920">
    <property type="term" value="P:lipopolysaccharide transport"/>
    <property type="evidence" value="ECO:0007669"/>
    <property type="project" value="TreeGrafter"/>
</dbReference>
<evidence type="ECO:0000259" key="12">
    <source>
        <dbReference type="PROSITE" id="PS51012"/>
    </source>
</evidence>
<organism evidence="13 14">
    <name type="scientific">Gimibacter soli</name>
    <dbReference type="NCBI Taxonomy" id="3024400"/>
    <lineage>
        <taxon>Bacteria</taxon>
        <taxon>Pseudomonadati</taxon>
        <taxon>Pseudomonadota</taxon>
        <taxon>Alphaproteobacteria</taxon>
        <taxon>Kordiimonadales</taxon>
        <taxon>Temperatibacteraceae</taxon>
        <taxon>Gimibacter</taxon>
    </lineage>
</organism>
<evidence type="ECO:0000256" key="6">
    <source>
        <dbReference type="ARBA" id="ARBA00022692"/>
    </source>
</evidence>
<feature type="transmembrane region" description="Helical" evidence="11">
    <location>
        <begin position="145"/>
        <end position="164"/>
    </location>
</feature>
<evidence type="ECO:0000256" key="10">
    <source>
        <dbReference type="ARBA" id="ARBA00023136"/>
    </source>
</evidence>
<evidence type="ECO:0000256" key="9">
    <source>
        <dbReference type="ARBA" id="ARBA00023047"/>
    </source>
</evidence>
<evidence type="ECO:0000256" key="8">
    <source>
        <dbReference type="ARBA" id="ARBA00022989"/>
    </source>
</evidence>
<gene>
    <name evidence="13" type="ORF">PH603_04975</name>
</gene>
<evidence type="ECO:0000313" key="13">
    <source>
        <dbReference type="EMBL" id="WCL55109.1"/>
    </source>
</evidence>
<dbReference type="Pfam" id="PF01061">
    <property type="entry name" value="ABC2_membrane"/>
    <property type="match status" value="1"/>
</dbReference>
<keyword evidence="7" id="KW-0972">Capsule biogenesis/degradation</keyword>
<keyword evidence="8 11" id="KW-1133">Transmembrane helix</keyword>
<dbReference type="GO" id="GO:0015774">
    <property type="term" value="P:polysaccharide transport"/>
    <property type="evidence" value="ECO:0007669"/>
    <property type="project" value="UniProtKB-KW"/>
</dbReference>
<dbReference type="InterPro" id="IPR047817">
    <property type="entry name" value="ABC2_TM_bact-type"/>
</dbReference>
<feature type="transmembrane region" description="Helical" evidence="11">
    <location>
        <begin position="176"/>
        <end position="197"/>
    </location>
</feature>
<dbReference type="RefSeq" id="WP_289504874.1">
    <property type="nucleotide sequence ID" value="NZ_CP116805.1"/>
</dbReference>
<keyword evidence="14" id="KW-1185">Reference proteome</keyword>
<dbReference type="PRINTS" id="PR00164">
    <property type="entry name" value="ABC2TRNSPORT"/>
</dbReference>
<dbReference type="PROSITE" id="PS51012">
    <property type="entry name" value="ABC_TM2"/>
    <property type="match status" value="1"/>
</dbReference>
<keyword evidence="9" id="KW-0625">Polysaccharide transport</keyword>
<evidence type="ECO:0000313" key="14">
    <source>
        <dbReference type="Proteomes" id="UP001217500"/>
    </source>
</evidence>
<comment type="subcellular location">
    <subcellularLocation>
        <location evidence="11">Cell inner membrane</location>
        <topology evidence="11">Multi-pass membrane protein</topology>
    </subcellularLocation>
    <subcellularLocation>
        <location evidence="1">Cell membrane</location>
        <topology evidence="1">Multi-pass membrane protein</topology>
    </subcellularLocation>
</comment>
<proteinExistence type="inferred from homology"/>
<dbReference type="GO" id="GO:0043190">
    <property type="term" value="C:ATP-binding cassette (ABC) transporter complex"/>
    <property type="evidence" value="ECO:0007669"/>
    <property type="project" value="InterPro"/>
</dbReference>
<reference evidence="13" key="1">
    <citation type="submission" date="2023-01" db="EMBL/GenBank/DDBJ databases">
        <title>The genome sequence of Kordiimonadaceae bacterium 6D33.</title>
        <authorList>
            <person name="Liu Y."/>
        </authorList>
    </citation>
    <scope>NUCLEOTIDE SEQUENCE</scope>
    <source>
        <strain evidence="13">6D33</strain>
    </source>
</reference>
<evidence type="ECO:0000256" key="7">
    <source>
        <dbReference type="ARBA" id="ARBA00022903"/>
    </source>
</evidence>
<dbReference type="PANTHER" id="PTHR30413:SF10">
    <property type="entry name" value="CAPSULE POLYSACCHARIDE EXPORT INNER-MEMBRANE PROTEIN CTRC"/>
    <property type="match status" value="1"/>
</dbReference>
<accession>A0AAF0BL69</accession>
<dbReference type="Proteomes" id="UP001217500">
    <property type="component" value="Chromosome"/>
</dbReference>
<comment type="similarity">
    <text evidence="2 11">Belongs to the ABC-2 integral membrane protein family.</text>
</comment>
<feature type="domain" description="ABC transmembrane type-2" evidence="12">
    <location>
        <begin position="31"/>
        <end position="253"/>
    </location>
</feature>
<dbReference type="InterPro" id="IPR013525">
    <property type="entry name" value="ABC2_TM"/>
</dbReference>
<evidence type="ECO:0000256" key="11">
    <source>
        <dbReference type="RuleBase" id="RU361157"/>
    </source>
</evidence>
<evidence type="ECO:0000256" key="5">
    <source>
        <dbReference type="ARBA" id="ARBA00022597"/>
    </source>
</evidence>
<dbReference type="GO" id="GO:0140359">
    <property type="term" value="F:ABC-type transporter activity"/>
    <property type="evidence" value="ECO:0007669"/>
    <property type="project" value="InterPro"/>
</dbReference>